<dbReference type="AlphaFoldDB" id="A1R600"/>
<dbReference type="Pfam" id="PF08402">
    <property type="entry name" value="TOBE_2"/>
    <property type="match status" value="1"/>
</dbReference>
<dbReference type="Pfam" id="PF00005">
    <property type="entry name" value="ABC_tran"/>
    <property type="match status" value="1"/>
</dbReference>
<name>A1R600_PAEAT</name>
<dbReference type="InterPro" id="IPR027417">
    <property type="entry name" value="P-loop_NTPase"/>
</dbReference>
<proteinExistence type="predicted"/>
<dbReference type="GO" id="GO:0015418">
    <property type="term" value="F:ABC-type quaternary ammonium compound transporting activity"/>
    <property type="evidence" value="ECO:0007669"/>
    <property type="project" value="UniProtKB-EC"/>
</dbReference>
<evidence type="ECO:0000256" key="2">
    <source>
        <dbReference type="ARBA" id="ARBA00022741"/>
    </source>
</evidence>
<dbReference type="Gene3D" id="2.40.50.100">
    <property type="match status" value="1"/>
</dbReference>
<keyword evidence="1" id="KW-0813">Transport</keyword>
<evidence type="ECO:0000256" key="3">
    <source>
        <dbReference type="ARBA" id="ARBA00022840"/>
    </source>
</evidence>
<dbReference type="PROSITE" id="PS00211">
    <property type="entry name" value="ABC_TRANSPORTER_1"/>
    <property type="match status" value="1"/>
</dbReference>
<dbReference type="STRING" id="290340.AAur_1915"/>
<dbReference type="InterPro" id="IPR017871">
    <property type="entry name" value="ABC_transporter-like_CS"/>
</dbReference>
<accession>A1R600</accession>
<keyword evidence="2" id="KW-0547">Nucleotide-binding</keyword>
<feature type="domain" description="ABC transporter" evidence="5">
    <location>
        <begin position="23"/>
        <end position="259"/>
    </location>
</feature>
<dbReference type="KEGG" id="aau:AAur_1915"/>
<dbReference type="FunFam" id="3.40.50.300:FF:000425">
    <property type="entry name" value="Probable ABC transporter, ATP-binding subunit"/>
    <property type="match status" value="1"/>
</dbReference>
<dbReference type="InterPro" id="IPR008995">
    <property type="entry name" value="Mo/tungstate-bd_C_term_dom"/>
</dbReference>
<evidence type="ECO:0000259" key="5">
    <source>
        <dbReference type="PROSITE" id="PS50893"/>
    </source>
</evidence>
<organism evidence="6 7">
    <name type="scientific">Paenarthrobacter aurescens (strain TC1)</name>
    <dbReference type="NCBI Taxonomy" id="290340"/>
    <lineage>
        <taxon>Bacteria</taxon>
        <taxon>Bacillati</taxon>
        <taxon>Actinomycetota</taxon>
        <taxon>Actinomycetes</taxon>
        <taxon>Micrococcales</taxon>
        <taxon>Micrococcaceae</taxon>
        <taxon>Paenarthrobacter</taxon>
    </lineage>
</organism>
<dbReference type="InterPro" id="IPR003593">
    <property type="entry name" value="AAA+_ATPase"/>
</dbReference>
<keyword evidence="3 6" id="KW-0067">ATP-binding</keyword>
<dbReference type="eggNOG" id="COG3842">
    <property type="taxonomic scope" value="Bacteria"/>
</dbReference>
<dbReference type="SMART" id="SM00382">
    <property type="entry name" value="AAA"/>
    <property type="match status" value="1"/>
</dbReference>
<evidence type="ECO:0000313" key="7">
    <source>
        <dbReference type="Proteomes" id="UP000000637"/>
    </source>
</evidence>
<dbReference type="GO" id="GO:0043190">
    <property type="term" value="C:ATP-binding cassette (ABC) transporter complex"/>
    <property type="evidence" value="ECO:0007669"/>
    <property type="project" value="InterPro"/>
</dbReference>
<dbReference type="InterPro" id="IPR050093">
    <property type="entry name" value="ABC_SmlMolc_Importer"/>
</dbReference>
<evidence type="ECO:0000256" key="1">
    <source>
        <dbReference type="ARBA" id="ARBA00022448"/>
    </source>
</evidence>
<dbReference type="PROSITE" id="PS50893">
    <property type="entry name" value="ABC_TRANSPORTER_2"/>
    <property type="match status" value="1"/>
</dbReference>
<dbReference type="Proteomes" id="UP000000637">
    <property type="component" value="Chromosome"/>
</dbReference>
<dbReference type="HOGENOM" id="CLU_000604_1_1_11"/>
<dbReference type="SUPFAM" id="SSF50331">
    <property type="entry name" value="MOP-like"/>
    <property type="match status" value="1"/>
</dbReference>
<dbReference type="InterPro" id="IPR003439">
    <property type="entry name" value="ABC_transporter-like_ATP-bd"/>
</dbReference>
<protein>
    <recommendedName>
        <fullName evidence="4">ABC-type quaternary amine transporter</fullName>
        <ecNumber evidence="4">7.6.2.9</ecNumber>
    </recommendedName>
</protein>
<dbReference type="Gene3D" id="3.40.50.300">
    <property type="entry name" value="P-loop containing nucleotide triphosphate hydrolases"/>
    <property type="match status" value="1"/>
</dbReference>
<evidence type="ECO:0000313" key="6">
    <source>
        <dbReference type="EMBL" id="ABM08615.1"/>
    </source>
</evidence>
<dbReference type="SUPFAM" id="SSF52540">
    <property type="entry name" value="P-loop containing nucleoside triphosphate hydrolases"/>
    <property type="match status" value="1"/>
</dbReference>
<sequence length="386" mass="42575">MSSPQLSWAQDAFCLEFAPMSDLVITNLTKKFGRLTVLDNVSVTASDGQILTLLGPSGCGKSTTLWSIAGLLRPDGGSIVVGDQTLFNHDSSAFLPPERRDCGVVFQSYAVWPHMKVRDNVGYPLRLRRYKPEALRRRVDEVLELVDLSDQADRFPHQLSGGQQQRVALARALAFPPRLLLLDEPFSNLDAKLRERTRDWLLQLQRKIGVTTVFVTHDQDEALAMSDRIAVMSTGTVRQIGTPEQIYNDPADLFVADFVGTSNLLEGTVIGRAKGILTIKIDGLDQAIHVPSAIDSDGVVVAVRPEALALLPDDASSDGYEMTVNGPVLDRSYHGHHFRYRVGVGEQALVVETRERTDSSHVRVGIPRDGYKLFRPRTDPAPKAAQ</sequence>
<gene>
    <name evidence="6" type="ordered locus">AAur_1915</name>
</gene>
<dbReference type="PANTHER" id="PTHR42781">
    <property type="entry name" value="SPERMIDINE/PUTRESCINE IMPORT ATP-BINDING PROTEIN POTA"/>
    <property type="match status" value="1"/>
</dbReference>
<dbReference type="GO" id="GO:0016887">
    <property type="term" value="F:ATP hydrolysis activity"/>
    <property type="evidence" value="ECO:0007669"/>
    <property type="project" value="InterPro"/>
</dbReference>
<dbReference type="InterPro" id="IPR013611">
    <property type="entry name" value="Transp-assoc_OB_typ2"/>
</dbReference>
<dbReference type="GO" id="GO:0005524">
    <property type="term" value="F:ATP binding"/>
    <property type="evidence" value="ECO:0007669"/>
    <property type="project" value="UniProtKB-KW"/>
</dbReference>
<dbReference type="PANTHER" id="PTHR42781:SF4">
    <property type="entry name" value="SPERMIDINE_PUTRESCINE IMPORT ATP-BINDING PROTEIN POTA"/>
    <property type="match status" value="1"/>
</dbReference>
<keyword evidence="7" id="KW-1185">Reference proteome</keyword>
<reference evidence="6 7" key="1">
    <citation type="journal article" date="2006" name="PLoS Genet.">
        <title>Secrets of soil survival revealed by the genome sequence of Arthrobacter aurescens TC1.</title>
        <authorList>
            <person name="Mongodin E.F."/>
            <person name="Shapir N."/>
            <person name="Daugherty S.C."/>
            <person name="DeBoy R.T."/>
            <person name="Emerson J.B."/>
            <person name="Shvartzbeyn A."/>
            <person name="Radune D."/>
            <person name="Vamathevan J."/>
            <person name="Riggs F."/>
            <person name="Grinberg V."/>
            <person name="Khouri H."/>
            <person name="Wackett L.P."/>
            <person name="Nelson K.E."/>
            <person name="Sadowsky M.J."/>
        </authorList>
    </citation>
    <scope>NUCLEOTIDE SEQUENCE [LARGE SCALE GENOMIC DNA]</scope>
    <source>
        <strain evidence="6 7">TC1</strain>
    </source>
</reference>
<dbReference type="EC" id="7.6.2.9" evidence="4"/>
<evidence type="ECO:0000256" key="4">
    <source>
        <dbReference type="ARBA" id="ARBA00066388"/>
    </source>
</evidence>
<dbReference type="EMBL" id="CP000474">
    <property type="protein sequence ID" value="ABM08615.1"/>
    <property type="molecule type" value="Genomic_DNA"/>
</dbReference>